<name>A0ACC2GPU1_DALPE</name>
<reference evidence="1" key="1">
    <citation type="submission" date="2021-05" db="EMBL/GenBank/DDBJ databases">
        <authorList>
            <person name="Pan Q."/>
            <person name="Jouanno E."/>
            <person name="Zahm M."/>
            <person name="Klopp C."/>
            <person name="Cabau C."/>
            <person name="Louis A."/>
            <person name="Berthelot C."/>
            <person name="Parey E."/>
            <person name="Roest Crollius H."/>
            <person name="Montfort J."/>
            <person name="Robinson-Rechavi M."/>
            <person name="Bouchez O."/>
            <person name="Lampietro C."/>
            <person name="Lopez Roques C."/>
            <person name="Donnadieu C."/>
            <person name="Postlethwait J."/>
            <person name="Bobe J."/>
            <person name="Dillon D."/>
            <person name="Chandos A."/>
            <person name="von Hippel F."/>
            <person name="Guiguen Y."/>
        </authorList>
    </citation>
    <scope>NUCLEOTIDE SEQUENCE</scope>
    <source>
        <strain evidence="1">YG-Jan2019</strain>
    </source>
</reference>
<accession>A0ACC2GPU1</accession>
<proteinExistence type="predicted"/>
<sequence length="1094" mass="123861">MAYSSYSSLNRAQLTFEYLHTNSTTHEFLFGALAELVDNARDANATRIDIYTEKRQDLRGGYMICFLDDGTGMDPNEATHVIQFGKSSKRTPDSTHIGQYGNGLKSGSMRIGKDFILFTKKENTQSCLFLSRTFHEEEGLDEVIVPLPTWDLATKQPIPGDPEKFSIETELIYKYSPFKNEQQLMEQFNKIEGVSGTLVIIYNLKLMDTREPELDVETDHQDILMAGTPSEGVKPERRSFRAYAAVLYIDPRMRIYIQGHKVRTKRLSCCLYKPRVYKYTSTRFKTRAEQEVKKADHLAKIAEEKAREAESKSLALEAKLGDDLARESRVMLRKAQEGAMMLRREAELKKKIQDSKQKALKEPKELSFIFGVNIEQRDLDGMFVYNCSRLIKMYEKTGPQLEGGMACGGVVGVVDVPYLVLEPTHNKQDFADAKEYRHLLRAMGEHLAQYWKDSNIAQKGIVKFWDEFGYLSASWSSLPSSEQRYKRRRAMEMPLTIQCDKCLKWRTLPFQMDAVDKRYPDSWVCLMNPDSTQDRCDAAEQKQNLPSGVLKKDRQTAEDKQKDLTEKIRQQQEKLEVLQKTSTIRSAADVKKLPLDVSMRPINESSQATRSSERVSRPRSPPLPALLKNPPSQTTALDRKPTNSPRPSSRPSAPPPAPRVDQSRARAAAKPSPPPPKPSPKASAKAPAKPTPPSRSRTPAKTSLTKSATPASTLRKRVIEQDESEEEEEEEEEEEKDEEEESEEEEEPQSKKSKMAASVGNRGKAVEKAPLKRGKVAEQHICNILVRLSQKRVNAVQSCKGHVKLDCRLCDVIDPAGPHPPPSSKPSQPEKKSTTTLAKPITTTPKPTDGTKIKASDSAEDENPEAEQQNPQKDKGLLVEVRVNKEWFTGKVVAVETNKQSIRWKVKFDYVPRSTPKDRWVFKGSEEVRLMRPPSPLSQTPDTQQGEGTEKGPAPMEPDTTQPGTSREVTENLVVMMRTLLRYFFPPDFRIPKDDVNSMTAEELVAFPMKEYFQQYELGLQSLCNSYQSRADARAKAVEEKSSSAETKLREADEKLQKLRTNIVQLLQKVQEDIDINTDDELDAYIEDLLTKGD</sequence>
<comment type="caution">
    <text evidence="1">The sequence shown here is derived from an EMBL/GenBank/DDBJ whole genome shotgun (WGS) entry which is preliminary data.</text>
</comment>
<dbReference type="EMBL" id="CM055737">
    <property type="protein sequence ID" value="KAJ8005679.1"/>
    <property type="molecule type" value="Genomic_DNA"/>
</dbReference>
<protein>
    <submittedName>
        <fullName evidence="1">Uncharacterized protein</fullName>
    </submittedName>
</protein>
<evidence type="ECO:0000313" key="1">
    <source>
        <dbReference type="EMBL" id="KAJ8005679.1"/>
    </source>
</evidence>
<dbReference type="Proteomes" id="UP001157502">
    <property type="component" value="Chromosome 10"/>
</dbReference>
<evidence type="ECO:0000313" key="2">
    <source>
        <dbReference type="Proteomes" id="UP001157502"/>
    </source>
</evidence>
<gene>
    <name evidence="1" type="ORF">DPEC_G00120430</name>
</gene>
<organism evidence="1 2">
    <name type="scientific">Dallia pectoralis</name>
    <name type="common">Alaska blackfish</name>
    <dbReference type="NCBI Taxonomy" id="75939"/>
    <lineage>
        <taxon>Eukaryota</taxon>
        <taxon>Metazoa</taxon>
        <taxon>Chordata</taxon>
        <taxon>Craniata</taxon>
        <taxon>Vertebrata</taxon>
        <taxon>Euteleostomi</taxon>
        <taxon>Actinopterygii</taxon>
        <taxon>Neopterygii</taxon>
        <taxon>Teleostei</taxon>
        <taxon>Protacanthopterygii</taxon>
        <taxon>Esociformes</taxon>
        <taxon>Umbridae</taxon>
        <taxon>Dallia</taxon>
    </lineage>
</organism>
<keyword evidence="2" id="KW-1185">Reference proteome</keyword>